<dbReference type="RefSeq" id="WP_316414395.1">
    <property type="nucleotide sequence ID" value="NZ_AP027080.1"/>
</dbReference>
<name>A0AA48GHT6_9BACT</name>
<keyword evidence="3" id="KW-1185">Reference proteome</keyword>
<proteinExistence type="predicted"/>
<dbReference type="PANTHER" id="PTHR36450">
    <property type="entry name" value="THIOREDOXIN"/>
    <property type="match status" value="1"/>
</dbReference>
<dbReference type="InterPro" id="IPR005243">
    <property type="entry name" value="THIRX-like_proc"/>
</dbReference>
<evidence type="ECO:0000259" key="1">
    <source>
        <dbReference type="Pfam" id="PF13192"/>
    </source>
</evidence>
<dbReference type="EMBL" id="AP027080">
    <property type="protein sequence ID" value="BDU71502.1"/>
    <property type="molecule type" value="Genomic_DNA"/>
</dbReference>
<dbReference type="Pfam" id="PF13192">
    <property type="entry name" value="Thioredoxin_3"/>
    <property type="match status" value="1"/>
</dbReference>
<protein>
    <submittedName>
        <fullName evidence="2">Redox-active disulfide protein 2</fullName>
    </submittedName>
</protein>
<evidence type="ECO:0000313" key="2">
    <source>
        <dbReference type="EMBL" id="BDU71502.1"/>
    </source>
</evidence>
<dbReference type="InterPro" id="IPR036249">
    <property type="entry name" value="Thioredoxin-like_sf"/>
</dbReference>
<accession>A0AA48GHT6</accession>
<reference evidence="3" key="1">
    <citation type="journal article" date="2023" name="Int. J. Syst. Evol. Microbiol.">
        <title>Mesoterricola silvestris gen. nov., sp. nov., Mesoterricola sediminis sp. nov., Geothrix oryzae sp. nov., Geothrix edaphica sp. nov., Geothrix rubra sp. nov., and Geothrix limicola sp. nov., six novel members of Acidobacteriota isolated from soils.</title>
        <authorList>
            <person name="Itoh H."/>
            <person name="Sugisawa Y."/>
            <person name="Mise K."/>
            <person name="Xu Z."/>
            <person name="Kuniyasu M."/>
            <person name="Ushijima N."/>
            <person name="Kawano K."/>
            <person name="Kobayashi E."/>
            <person name="Shiratori Y."/>
            <person name="Masuda Y."/>
            <person name="Senoo K."/>
        </authorList>
    </citation>
    <scope>NUCLEOTIDE SEQUENCE [LARGE SCALE GENOMIC DNA]</scope>
    <source>
        <strain evidence="3">W79</strain>
    </source>
</reference>
<dbReference type="KEGG" id="msil:METEAL_06760"/>
<dbReference type="PANTHER" id="PTHR36450:SF1">
    <property type="entry name" value="THIOREDOXIN"/>
    <property type="match status" value="1"/>
</dbReference>
<dbReference type="InterPro" id="IPR012336">
    <property type="entry name" value="Thioredoxin-like_fold"/>
</dbReference>
<sequence>MLIEVFGPGCAKCETLLKNTKAAVEQAGGEHAVVKISDFAVMAARGILSTLSTPALAIDGQLKFQGKVANSAEILGLIKI</sequence>
<dbReference type="Gene3D" id="3.40.30.10">
    <property type="entry name" value="Glutaredoxin"/>
    <property type="match status" value="1"/>
</dbReference>
<evidence type="ECO:0000313" key="3">
    <source>
        <dbReference type="Proteomes" id="UP001238179"/>
    </source>
</evidence>
<dbReference type="Proteomes" id="UP001238179">
    <property type="component" value="Chromosome"/>
</dbReference>
<gene>
    <name evidence="2" type="ORF">METEAL_06760</name>
</gene>
<feature type="domain" description="Thioredoxin-like fold" evidence="1">
    <location>
        <begin position="1"/>
        <end position="78"/>
    </location>
</feature>
<organism evidence="2 3">
    <name type="scientific">Mesoterricola silvestris</name>
    <dbReference type="NCBI Taxonomy" id="2927979"/>
    <lineage>
        <taxon>Bacteria</taxon>
        <taxon>Pseudomonadati</taxon>
        <taxon>Acidobacteriota</taxon>
        <taxon>Holophagae</taxon>
        <taxon>Holophagales</taxon>
        <taxon>Holophagaceae</taxon>
        <taxon>Mesoterricola</taxon>
    </lineage>
</organism>
<dbReference type="AlphaFoldDB" id="A0AA48GHT6"/>
<dbReference type="SUPFAM" id="SSF52833">
    <property type="entry name" value="Thioredoxin-like"/>
    <property type="match status" value="1"/>
</dbReference>
<dbReference type="NCBIfam" id="TIGR00412">
    <property type="entry name" value="redox_disulf_2"/>
    <property type="match status" value="1"/>
</dbReference>